<dbReference type="Gene3D" id="1.10.10.10">
    <property type="entry name" value="Winged helix-like DNA-binding domain superfamily/Winged helix DNA-binding domain"/>
    <property type="match status" value="1"/>
</dbReference>
<evidence type="ECO:0000256" key="1">
    <source>
        <dbReference type="ARBA" id="ARBA00022614"/>
    </source>
</evidence>
<keyword evidence="11" id="KW-1185">Reference proteome</keyword>
<dbReference type="Pfam" id="PF25019">
    <property type="entry name" value="LRR_R13L1-DRL21"/>
    <property type="match status" value="2"/>
</dbReference>
<dbReference type="InterPro" id="IPR027417">
    <property type="entry name" value="P-loop_NTPase"/>
</dbReference>
<dbReference type="InterPro" id="IPR041118">
    <property type="entry name" value="Rx_N"/>
</dbReference>
<dbReference type="FunFam" id="1.10.10.10:FF:000322">
    <property type="entry name" value="Probable disease resistance protein At1g63360"/>
    <property type="match status" value="1"/>
</dbReference>
<name>B9T1K8_RICCO</name>
<keyword evidence="4" id="KW-0611">Plant defense</keyword>
<dbReference type="GO" id="GO:0043531">
    <property type="term" value="F:ADP binding"/>
    <property type="evidence" value="ECO:0007669"/>
    <property type="project" value="InterPro"/>
</dbReference>
<evidence type="ECO:0000256" key="5">
    <source>
        <dbReference type="ARBA" id="ARBA00022840"/>
    </source>
</evidence>
<dbReference type="CDD" id="cd14798">
    <property type="entry name" value="RX-CC_like"/>
    <property type="match status" value="1"/>
</dbReference>
<feature type="domain" description="NB-ARC" evidence="6">
    <location>
        <begin position="150"/>
        <end position="318"/>
    </location>
</feature>
<dbReference type="PRINTS" id="PR00364">
    <property type="entry name" value="DISEASERSIST"/>
</dbReference>
<evidence type="ECO:0000313" key="11">
    <source>
        <dbReference type="Proteomes" id="UP000008311"/>
    </source>
</evidence>
<keyword evidence="2" id="KW-0677">Repeat</keyword>
<dbReference type="EMBL" id="EQ974347">
    <property type="protein sequence ID" value="EEF30247.1"/>
    <property type="molecule type" value="Genomic_DNA"/>
</dbReference>
<feature type="domain" description="R13L1/DRL21-like LRR repeat region" evidence="9">
    <location>
        <begin position="660"/>
        <end position="785"/>
    </location>
</feature>
<feature type="domain" description="R13L1/DRL21-like LRR repeat region" evidence="9">
    <location>
        <begin position="1045"/>
        <end position="1110"/>
    </location>
</feature>
<dbReference type="InterPro" id="IPR032675">
    <property type="entry name" value="LRR_dom_sf"/>
</dbReference>
<dbReference type="SUPFAM" id="SSF52540">
    <property type="entry name" value="P-loop containing nucleoside triphosphate hydrolases"/>
    <property type="match status" value="1"/>
</dbReference>
<feature type="domain" description="Disease resistance N-terminal" evidence="7">
    <location>
        <begin position="5"/>
        <end position="87"/>
    </location>
</feature>
<dbReference type="GO" id="GO:0051707">
    <property type="term" value="P:response to other organism"/>
    <property type="evidence" value="ECO:0007669"/>
    <property type="project" value="UniProtKB-ARBA"/>
</dbReference>
<proteinExistence type="predicted"/>
<dbReference type="GO" id="GO:0004722">
    <property type="term" value="F:protein serine/threonine phosphatase activity"/>
    <property type="evidence" value="ECO:0007669"/>
    <property type="project" value="UniProtKB-EC"/>
</dbReference>
<dbReference type="EC" id="3.1.3.16" evidence="10"/>
<dbReference type="GO" id="GO:0005524">
    <property type="term" value="F:ATP binding"/>
    <property type="evidence" value="ECO:0007669"/>
    <property type="project" value="UniProtKB-KW"/>
</dbReference>
<keyword evidence="3" id="KW-0547">Nucleotide-binding</keyword>
<dbReference type="InterPro" id="IPR038005">
    <property type="entry name" value="RX-like_CC"/>
</dbReference>
<dbReference type="Pfam" id="PF23559">
    <property type="entry name" value="WHD_DRP"/>
    <property type="match status" value="1"/>
</dbReference>
<dbReference type="Gene3D" id="1.20.5.4130">
    <property type="match status" value="1"/>
</dbReference>
<dbReference type="eggNOG" id="KOG4658">
    <property type="taxonomic scope" value="Eukaryota"/>
</dbReference>
<dbReference type="Pfam" id="PF00931">
    <property type="entry name" value="NB-ARC"/>
    <property type="match status" value="1"/>
</dbReference>
<evidence type="ECO:0000259" key="8">
    <source>
        <dbReference type="Pfam" id="PF23559"/>
    </source>
</evidence>
<reference evidence="11" key="1">
    <citation type="journal article" date="2010" name="Nat. Biotechnol.">
        <title>Draft genome sequence of the oilseed species Ricinus communis.</title>
        <authorList>
            <person name="Chan A.P."/>
            <person name="Crabtree J."/>
            <person name="Zhao Q."/>
            <person name="Lorenzi H."/>
            <person name="Orvis J."/>
            <person name="Puiu D."/>
            <person name="Melake-Berhan A."/>
            <person name="Jones K.M."/>
            <person name="Redman J."/>
            <person name="Chen G."/>
            <person name="Cahoon E.B."/>
            <person name="Gedil M."/>
            <person name="Stanke M."/>
            <person name="Haas B.J."/>
            <person name="Wortman J.R."/>
            <person name="Fraser-Liggett C.M."/>
            <person name="Ravel J."/>
            <person name="Rabinowicz P.D."/>
        </authorList>
    </citation>
    <scope>NUCLEOTIDE SEQUENCE [LARGE SCALE GENOMIC DNA]</scope>
    <source>
        <strain evidence="11">cv. Hale</strain>
    </source>
</reference>
<evidence type="ECO:0000259" key="9">
    <source>
        <dbReference type="Pfam" id="PF25019"/>
    </source>
</evidence>
<evidence type="ECO:0000259" key="6">
    <source>
        <dbReference type="Pfam" id="PF00931"/>
    </source>
</evidence>
<dbReference type="Gene3D" id="3.80.10.10">
    <property type="entry name" value="Ribonuclease Inhibitor"/>
    <property type="match status" value="2"/>
</dbReference>
<protein>
    <submittedName>
        <fullName evidence="10">Leucine-rich repeat containing protein, putative</fullName>
        <ecNumber evidence="10">3.1.3.16</ecNumber>
    </submittedName>
</protein>
<dbReference type="STRING" id="3988.B9T1K8"/>
<evidence type="ECO:0000313" key="10">
    <source>
        <dbReference type="EMBL" id="EEF30247.1"/>
    </source>
</evidence>
<dbReference type="SUPFAM" id="SSF52058">
    <property type="entry name" value="L domain-like"/>
    <property type="match status" value="1"/>
</dbReference>
<evidence type="ECO:0000256" key="2">
    <source>
        <dbReference type="ARBA" id="ARBA00022737"/>
    </source>
</evidence>
<dbReference type="Gene3D" id="1.10.8.430">
    <property type="entry name" value="Helical domain of apoptotic protease-activating factors"/>
    <property type="match status" value="1"/>
</dbReference>
<dbReference type="Pfam" id="PF18052">
    <property type="entry name" value="Rx_N"/>
    <property type="match status" value="1"/>
</dbReference>
<gene>
    <name evidence="10" type="ORF">RCOM_1098990</name>
</gene>
<dbReference type="Proteomes" id="UP000008311">
    <property type="component" value="Unassembled WGS sequence"/>
</dbReference>
<dbReference type="PANTHER" id="PTHR36766">
    <property type="entry name" value="PLANT BROAD-SPECTRUM MILDEW RESISTANCE PROTEIN RPW8"/>
    <property type="match status" value="1"/>
</dbReference>
<dbReference type="Gene3D" id="3.40.50.300">
    <property type="entry name" value="P-loop containing nucleotide triphosphate hydrolases"/>
    <property type="match status" value="1"/>
</dbReference>
<dbReference type="InterPro" id="IPR042197">
    <property type="entry name" value="Apaf_helical"/>
</dbReference>
<dbReference type="InterPro" id="IPR056789">
    <property type="entry name" value="LRR_R13L1-DRL21"/>
</dbReference>
<dbReference type="SUPFAM" id="SSF52047">
    <property type="entry name" value="RNI-like"/>
    <property type="match status" value="1"/>
</dbReference>
<keyword evidence="5" id="KW-0067">ATP-binding</keyword>
<organism evidence="10 11">
    <name type="scientific">Ricinus communis</name>
    <name type="common">Castor bean</name>
    <dbReference type="NCBI Taxonomy" id="3988"/>
    <lineage>
        <taxon>Eukaryota</taxon>
        <taxon>Viridiplantae</taxon>
        <taxon>Streptophyta</taxon>
        <taxon>Embryophyta</taxon>
        <taxon>Tracheophyta</taxon>
        <taxon>Spermatophyta</taxon>
        <taxon>Magnoliopsida</taxon>
        <taxon>eudicotyledons</taxon>
        <taxon>Gunneridae</taxon>
        <taxon>Pentapetalae</taxon>
        <taxon>rosids</taxon>
        <taxon>fabids</taxon>
        <taxon>Malpighiales</taxon>
        <taxon>Euphorbiaceae</taxon>
        <taxon>Acalyphoideae</taxon>
        <taxon>Acalypheae</taxon>
        <taxon>Ricinus</taxon>
    </lineage>
</organism>
<dbReference type="InterPro" id="IPR058922">
    <property type="entry name" value="WHD_DRP"/>
</dbReference>
<dbReference type="PANTHER" id="PTHR36766:SF42">
    <property type="entry name" value="NB-ARC DOMAIN DISEASE RESISTANCE PROTEIN"/>
    <property type="match status" value="1"/>
</dbReference>
<keyword evidence="1" id="KW-0433">Leucine-rich repeat</keyword>
<dbReference type="InterPro" id="IPR002182">
    <property type="entry name" value="NB-ARC"/>
</dbReference>
<dbReference type="AlphaFoldDB" id="B9T1K8"/>
<dbReference type="InterPro" id="IPR036388">
    <property type="entry name" value="WH-like_DNA-bd_sf"/>
</dbReference>
<evidence type="ECO:0000259" key="7">
    <source>
        <dbReference type="Pfam" id="PF18052"/>
    </source>
</evidence>
<sequence length="1142" mass="129447">MAEAFLQIVLENLDSLIQNEVGLLLGIDKEMESLSSILSTIQAVLEDAEEKQLKDRAIKNWLRKLKDAVYKVDDILDECSTKASTFQYKGQQIGKEIKAVKENLDEIAEERRKFHLLEVVANRPAEVIERCQTGSIATQSQVYGRDQDKEKVIDSLVDQISDADDVSVYPIIGMGGLGKTTLAQLVYNDERVKRHFDLRIWVCVSGEFDVRRLVKTIIESASGNACPCLDLDPLQRQLQEILSGKRYLIVLDHVWNGDQDKWDRLKFVLACGSKGSSIIVTTRMEKVASVMGTLPAHNLSGLSEADCWLLFKERAFECRREEHPSIICIGHEIVKKCGGVPLAAKALGSLMRYKNGENEWLSVKESEIWDLPQDECSIMPALRLSYSNLPLKLRKCFVYCAIFPKDCVIHKEDIILLWMANGFISSTRREEPEDVGNEICSELCWRSLFQDVEKDKLGSIKRFKMHDLIHDLAHSVMEDEFAIAEAESLIVNSRQIHHVTLLTEPRQSFTIPEALYNVESLRTLLLQPILLTAGKPKVEFSCDLSRLTTLRVFGIRRTNLMMLSSSIRHLKHLRYLDLSSTLIWRLPESVSSLLNLQTLKLVNCVALQRLPKHIWKLKNLRHLYLNGCFSLTYMPPKIGQITCLKTLNLFIVRKGSGCHISELEALDLGGKLHIRHLERVGTPFEAKAANLNRKHKLQDLRLSWEGETEFEQQDNVRNVLEALEPHSNLEYLEIEGYRGNYFPYWMRDQILQNVVSIVLKKCKKCLQLPPLQQLPSLKYLELHGMDHILYVDQNFYGDRTANVFPVLKSLIIADSPSLLRLSIQEENYMFPCLASLSISNCPKLSLPCLSSLECLKVRFCNENLLSSISNLQSINSLSIAANNDLICLPHGMLHNLSCLHYLDIERFTKLKGLPTDLANLSSLQSLFISDCYELESFPEQGLQGLCSLKHLQLRNCWKFSSLSEGLQHLTALEGLVLDGCPDLITFPEAIEHLNTLQYLTISGQPTGIDASVDPTSTQFRRLTVLPESYGEPINYVGCPKLEVLPETLQHVPALQSLTVSCYPNMVSFPDWLGDITSLQSLHVFSCTKLASSPSIIQRLTKLQNLDIQQCPALSKRCEKETGEDRCKIRHVSNVHIYPSAQN</sequence>
<dbReference type="InParanoid" id="B9T1K8"/>
<dbReference type="GO" id="GO:0006952">
    <property type="term" value="P:defense response"/>
    <property type="evidence" value="ECO:0007669"/>
    <property type="project" value="UniProtKB-KW"/>
</dbReference>
<evidence type="ECO:0000256" key="3">
    <source>
        <dbReference type="ARBA" id="ARBA00022741"/>
    </source>
</evidence>
<evidence type="ECO:0000256" key="4">
    <source>
        <dbReference type="ARBA" id="ARBA00022821"/>
    </source>
</evidence>
<feature type="domain" description="Disease resistance protein winged helix" evidence="8">
    <location>
        <begin position="402"/>
        <end position="473"/>
    </location>
</feature>
<accession>B9T1K8</accession>
<dbReference type="FunFam" id="3.40.50.300:FF:001091">
    <property type="entry name" value="Probable disease resistance protein At1g61300"/>
    <property type="match status" value="1"/>
</dbReference>
<keyword evidence="10" id="KW-0378">Hydrolase</keyword>